<dbReference type="InterPro" id="IPR002401">
    <property type="entry name" value="Cyt_P450_E_grp-I"/>
</dbReference>
<evidence type="ECO:0000256" key="3">
    <source>
        <dbReference type="ARBA" id="ARBA00010617"/>
    </source>
</evidence>
<comment type="pathway">
    <text evidence="2">Secondary metabolite biosynthesis.</text>
</comment>
<dbReference type="GO" id="GO:0005506">
    <property type="term" value="F:iron ion binding"/>
    <property type="evidence" value="ECO:0007669"/>
    <property type="project" value="InterPro"/>
</dbReference>
<dbReference type="InterPro" id="IPR036396">
    <property type="entry name" value="Cyt_P450_sf"/>
</dbReference>
<evidence type="ECO:0000256" key="2">
    <source>
        <dbReference type="ARBA" id="ARBA00005179"/>
    </source>
</evidence>
<name>M5FTY8_DACPD</name>
<gene>
    <name evidence="10" type="ORF">DACRYDRAFT_110271</name>
</gene>
<dbReference type="InterPro" id="IPR050364">
    <property type="entry name" value="Cytochrome_P450_fung"/>
</dbReference>
<evidence type="ECO:0000313" key="10">
    <source>
        <dbReference type="EMBL" id="EJT98939.1"/>
    </source>
</evidence>
<dbReference type="GeneID" id="63684092"/>
<dbReference type="EMBL" id="JH795871">
    <property type="protein sequence ID" value="EJT98939.1"/>
    <property type="molecule type" value="Genomic_DNA"/>
</dbReference>
<dbReference type="PRINTS" id="PR00385">
    <property type="entry name" value="P450"/>
</dbReference>
<organism evidence="10 11">
    <name type="scientific">Dacryopinax primogenitus (strain DJM 731)</name>
    <name type="common">Brown rot fungus</name>
    <dbReference type="NCBI Taxonomy" id="1858805"/>
    <lineage>
        <taxon>Eukaryota</taxon>
        <taxon>Fungi</taxon>
        <taxon>Dikarya</taxon>
        <taxon>Basidiomycota</taxon>
        <taxon>Agaricomycotina</taxon>
        <taxon>Dacrymycetes</taxon>
        <taxon>Dacrymycetales</taxon>
        <taxon>Dacrymycetaceae</taxon>
        <taxon>Dacryopinax</taxon>
    </lineage>
</organism>
<dbReference type="AlphaFoldDB" id="M5FTY8"/>
<dbReference type="Proteomes" id="UP000030653">
    <property type="component" value="Unassembled WGS sequence"/>
</dbReference>
<keyword evidence="11" id="KW-1185">Reference proteome</keyword>
<dbReference type="STRING" id="1858805.M5FTY8"/>
<dbReference type="GO" id="GO:0004497">
    <property type="term" value="F:monooxygenase activity"/>
    <property type="evidence" value="ECO:0007669"/>
    <property type="project" value="UniProtKB-KW"/>
</dbReference>
<dbReference type="PRINTS" id="PR00463">
    <property type="entry name" value="EP450I"/>
</dbReference>
<dbReference type="InterPro" id="IPR001128">
    <property type="entry name" value="Cyt_P450"/>
</dbReference>
<evidence type="ECO:0000313" key="11">
    <source>
        <dbReference type="Proteomes" id="UP000030653"/>
    </source>
</evidence>
<sequence>MELHKHYRRMFTQALGSRAIPSYWEIQIQEMRRAVLEMLRHGADDERWLKSIRRAVSSVTSRIVYGLRSRQKRMLHRQAGRPGEYIVEGLPFLKYLPSWFPGASFKRIGMQIRQDCQELVDDPFNTVKQSLHIGKPTPCFVSHLLVDEQGDIIEDPQEEERIKWAAGVLWGGGVDTTVAAIQMFLTAILLFPSAQLKAQQEIDRVVGPDRMPTLEDRNNLPYCTAMVQELLRWNPVVPLCIPHVLIQDESYDGWILPKGSIVIPNSWALAQDPIIYEEPSVVNPDRFLSEDSQTLFPREDGREVVGFGRRICPGNHLAEATIFAFVCTFVWSSNLQGTSDWDGSEPEYGGGIVK</sequence>
<dbReference type="PANTHER" id="PTHR46300">
    <property type="entry name" value="P450, PUTATIVE (EUROFUNG)-RELATED-RELATED"/>
    <property type="match status" value="1"/>
</dbReference>
<dbReference type="OrthoDB" id="2789670at2759"/>
<dbReference type="SUPFAM" id="SSF48264">
    <property type="entry name" value="Cytochrome P450"/>
    <property type="match status" value="1"/>
</dbReference>
<dbReference type="HOGENOM" id="CLU_001570_2_0_1"/>
<evidence type="ECO:0000256" key="5">
    <source>
        <dbReference type="ARBA" id="ARBA00022723"/>
    </source>
</evidence>
<evidence type="ECO:0000256" key="1">
    <source>
        <dbReference type="ARBA" id="ARBA00001971"/>
    </source>
</evidence>
<protein>
    <submittedName>
        <fullName evidence="10">Cytochrome P450</fullName>
    </submittedName>
</protein>
<dbReference type="Gene3D" id="1.10.630.10">
    <property type="entry name" value="Cytochrome P450"/>
    <property type="match status" value="1"/>
</dbReference>
<keyword evidence="5 9" id="KW-0479">Metal-binding</keyword>
<dbReference type="GO" id="GO:0020037">
    <property type="term" value="F:heme binding"/>
    <property type="evidence" value="ECO:0007669"/>
    <property type="project" value="InterPro"/>
</dbReference>
<keyword evidence="6" id="KW-0560">Oxidoreductase</keyword>
<evidence type="ECO:0000256" key="6">
    <source>
        <dbReference type="ARBA" id="ARBA00023002"/>
    </source>
</evidence>
<comment type="similarity">
    <text evidence="3">Belongs to the cytochrome P450 family.</text>
</comment>
<comment type="cofactor">
    <cofactor evidence="1 9">
        <name>heme</name>
        <dbReference type="ChEBI" id="CHEBI:30413"/>
    </cofactor>
</comment>
<evidence type="ECO:0000256" key="7">
    <source>
        <dbReference type="ARBA" id="ARBA00023004"/>
    </source>
</evidence>
<dbReference type="GO" id="GO:0016705">
    <property type="term" value="F:oxidoreductase activity, acting on paired donors, with incorporation or reduction of molecular oxygen"/>
    <property type="evidence" value="ECO:0007669"/>
    <property type="project" value="InterPro"/>
</dbReference>
<keyword evidence="4 9" id="KW-0349">Heme</keyword>
<keyword evidence="7 9" id="KW-0408">Iron</keyword>
<feature type="binding site" description="axial binding residue" evidence="9">
    <location>
        <position position="312"/>
    </location>
    <ligand>
        <name>heme</name>
        <dbReference type="ChEBI" id="CHEBI:30413"/>
    </ligand>
    <ligandPart>
        <name>Fe</name>
        <dbReference type="ChEBI" id="CHEBI:18248"/>
    </ligandPart>
</feature>
<evidence type="ECO:0000256" key="8">
    <source>
        <dbReference type="ARBA" id="ARBA00023033"/>
    </source>
</evidence>
<accession>M5FTY8</accession>
<keyword evidence="8" id="KW-0503">Monooxygenase</keyword>
<dbReference type="Pfam" id="PF00067">
    <property type="entry name" value="p450"/>
    <property type="match status" value="1"/>
</dbReference>
<proteinExistence type="inferred from homology"/>
<reference evidence="10 11" key="1">
    <citation type="journal article" date="2012" name="Science">
        <title>The Paleozoic origin of enzymatic lignin decomposition reconstructed from 31 fungal genomes.</title>
        <authorList>
            <person name="Floudas D."/>
            <person name="Binder M."/>
            <person name="Riley R."/>
            <person name="Barry K."/>
            <person name="Blanchette R.A."/>
            <person name="Henrissat B."/>
            <person name="Martinez A.T."/>
            <person name="Otillar R."/>
            <person name="Spatafora J.W."/>
            <person name="Yadav J.S."/>
            <person name="Aerts A."/>
            <person name="Benoit I."/>
            <person name="Boyd A."/>
            <person name="Carlson A."/>
            <person name="Copeland A."/>
            <person name="Coutinho P.M."/>
            <person name="de Vries R.P."/>
            <person name="Ferreira P."/>
            <person name="Findley K."/>
            <person name="Foster B."/>
            <person name="Gaskell J."/>
            <person name="Glotzer D."/>
            <person name="Gorecki P."/>
            <person name="Heitman J."/>
            <person name="Hesse C."/>
            <person name="Hori C."/>
            <person name="Igarashi K."/>
            <person name="Jurgens J.A."/>
            <person name="Kallen N."/>
            <person name="Kersten P."/>
            <person name="Kohler A."/>
            <person name="Kuees U."/>
            <person name="Kumar T.K.A."/>
            <person name="Kuo A."/>
            <person name="LaButti K."/>
            <person name="Larrondo L.F."/>
            <person name="Lindquist E."/>
            <person name="Ling A."/>
            <person name="Lombard V."/>
            <person name="Lucas S."/>
            <person name="Lundell T."/>
            <person name="Martin R."/>
            <person name="McLaughlin D.J."/>
            <person name="Morgenstern I."/>
            <person name="Morin E."/>
            <person name="Murat C."/>
            <person name="Nagy L.G."/>
            <person name="Nolan M."/>
            <person name="Ohm R.A."/>
            <person name="Patyshakuliyeva A."/>
            <person name="Rokas A."/>
            <person name="Ruiz-Duenas F.J."/>
            <person name="Sabat G."/>
            <person name="Salamov A."/>
            <person name="Samejima M."/>
            <person name="Schmutz J."/>
            <person name="Slot J.C."/>
            <person name="St John F."/>
            <person name="Stenlid J."/>
            <person name="Sun H."/>
            <person name="Sun S."/>
            <person name="Syed K."/>
            <person name="Tsang A."/>
            <person name="Wiebenga A."/>
            <person name="Young D."/>
            <person name="Pisabarro A."/>
            <person name="Eastwood D.C."/>
            <person name="Martin F."/>
            <person name="Cullen D."/>
            <person name="Grigoriev I.V."/>
            <person name="Hibbett D.S."/>
        </authorList>
    </citation>
    <scope>NUCLEOTIDE SEQUENCE [LARGE SCALE GENOMIC DNA]</scope>
    <source>
        <strain evidence="10 11">DJM-731 SS1</strain>
    </source>
</reference>
<dbReference type="RefSeq" id="XP_040625837.1">
    <property type="nucleotide sequence ID" value="XM_040769030.1"/>
</dbReference>
<evidence type="ECO:0000256" key="9">
    <source>
        <dbReference type="PIRSR" id="PIRSR602401-1"/>
    </source>
</evidence>
<evidence type="ECO:0000256" key="4">
    <source>
        <dbReference type="ARBA" id="ARBA00022617"/>
    </source>
</evidence>
<dbReference type="PANTHER" id="PTHR46300:SF7">
    <property type="entry name" value="P450, PUTATIVE (EUROFUNG)-RELATED"/>
    <property type="match status" value="1"/>
</dbReference>